<dbReference type="EMBL" id="CP136864">
    <property type="protein sequence ID" value="WOJ92059.1"/>
    <property type="molecule type" value="Genomic_DNA"/>
</dbReference>
<dbReference type="Proteomes" id="UP001626537">
    <property type="component" value="Chromosome"/>
</dbReference>
<keyword evidence="3" id="KW-1185">Reference proteome</keyword>
<evidence type="ECO:0000313" key="2">
    <source>
        <dbReference type="EMBL" id="WOJ92059.1"/>
    </source>
</evidence>
<accession>A0ABZ0I0A2</accession>
<organism evidence="2 3">
    <name type="scientific">Congregibacter variabilis</name>
    <dbReference type="NCBI Taxonomy" id="3081200"/>
    <lineage>
        <taxon>Bacteria</taxon>
        <taxon>Pseudomonadati</taxon>
        <taxon>Pseudomonadota</taxon>
        <taxon>Gammaproteobacteria</taxon>
        <taxon>Cellvibrionales</taxon>
        <taxon>Halieaceae</taxon>
        <taxon>Congregibacter</taxon>
    </lineage>
</organism>
<keyword evidence="1" id="KW-1133">Transmembrane helix</keyword>
<sequence>MSDSQDPDSSGTKTATEAPGGFASIERAFLRLTFWQTLLSLAGVFTGGVALYAALGESQAVRQQTAATVWPYVQVIIKDHVREDHAEFALEISNVGVGPARMREMQLLIDGSPYRDWQSVLTTLLDDSAASKLPFGRSDVSRRVLAPGEALTFFQTTERVVVELLQTAIYTGNVSLSYCYCSIFDDCWLAEIKTVGGPEPAPVEQCPSYGDARFGP</sequence>
<protein>
    <submittedName>
        <fullName evidence="2">Uncharacterized protein</fullName>
    </submittedName>
</protein>
<reference evidence="2 3" key="1">
    <citation type="submission" date="2023-10" db="EMBL/GenBank/DDBJ databases">
        <title>Two novel species belonging to the OM43/NOR5 clade.</title>
        <authorList>
            <person name="Park M."/>
        </authorList>
    </citation>
    <scope>NUCLEOTIDE SEQUENCE [LARGE SCALE GENOMIC DNA]</scope>
    <source>
        <strain evidence="2 3">IMCC43200</strain>
    </source>
</reference>
<keyword evidence="1" id="KW-0812">Transmembrane</keyword>
<dbReference type="RefSeq" id="WP_407346634.1">
    <property type="nucleotide sequence ID" value="NZ_CP136864.1"/>
</dbReference>
<keyword evidence="1" id="KW-0472">Membrane</keyword>
<evidence type="ECO:0000256" key="1">
    <source>
        <dbReference type="SAM" id="Phobius"/>
    </source>
</evidence>
<name>A0ABZ0I0A2_9GAMM</name>
<feature type="transmembrane region" description="Helical" evidence="1">
    <location>
        <begin position="34"/>
        <end position="55"/>
    </location>
</feature>
<proteinExistence type="predicted"/>
<evidence type="ECO:0000313" key="3">
    <source>
        <dbReference type="Proteomes" id="UP001626537"/>
    </source>
</evidence>
<gene>
    <name evidence="2" type="ORF">R0135_09700</name>
</gene>